<proteinExistence type="predicted"/>
<gene>
    <name evidence="1" type="ORF">E5990_03410</name>
</gene>
<name>A0AC61S743_9BACT</name>
<dbReference type="Proteomes" id="UP000305401">
    <property type="component" value="Unassembled WGS sequence"/>
</dbReference>
<accession>A0AC61S743</accession>
<keyword evidence="2" id="KW-1185">Reference proteome</keyword>
<protein>
    <submittedName>
        <fullName evidence="1">RNA polymerase sigma factor</fullName>
    </submittedName>
</protein>
<evidence type="ECO:0000313" key="1">
    <source>
        <dbReference type="EMBL" id="THG54286.1"/>
    </source>
</evidence>
<reference evidence="1" key="1">
    <citation type="submission" date="2019-04" db="EMBL/GenBank/DDBJ databases">
        <title>Microbes associate with the intestines of laboratory mice.</title>
        <authorList>
            <person name="Navarre W."/>
            <person name="Wong E."/>
            <person name="Huang K.C."/>
            <person name="Tropini C."/>
            <person name="Ng K."/>
            <person name="Yu B."/>
        </authorList>
    </citation>
    <scope>NUCLEOTIDE SEQUENCE</scope>
    <source>
        <strain evidence="1">NM86_A22</strain>
    </source>
</reference>
<dbReference type="EMBL" id="SSTG01000024">
    <property type="protein sequence ID" value="THG54286.1"/>
    <property type="molecule type" value="Genomic_DNA"/>
</dbReference>
<sequence>MADDAKYSEQLLLRGAVNGDRAALKAIYGHYIGYLTAVCSRYIANDEDVKDILQECFIKIFSSLKNFEYRGAGSLKGWMARIVINEALSFMRSNNRLVFTELTGAETDIAYEEPDTDQIPPSVIHQLICDLPTGYRTIFNLYVIEGRTHRDIAAMLNIKESTSASQLHRAKAMLAIKIRQYQSSLEPVSI</sequence>
<organism evidence="1 2">
    <name type="scientific">Muribaculum caecicola</name>
    <dbReference type="NCBI Taxonomy" id="3038144"/>
    <lineage>
        <taxon>Bacteria</taxon>
        <taxon>Pseudomonadati</taxon>
        <taxon>Bacteroidota</taxon>
        <taxon>Bacteroidia</taxon>
        <taxon>Bacteroidales</taxon>
        <taxon>Muribaculaceae</taxon>
        <taxon>Muribaculum</taxon>
    </lineage>
</organism>
<comment type="caution">
    <text evidence="1">The sequence shown here is derived from an EMBL/GenBank/DDBJ whole genome shotgun (WGS) entry which is preliminary data.</text>
</comment>
<evidence type="ECO:0000313" key="2">
    <source>
        <dbReference type="Proteomes" id="UP000305401"/>
    </source>
</evidence>